<keyword evidence="1" id="KW-0472">Membrane</keyword>
<dbReference type="Proteomes" id="UP001576780">
    <property type="component" value="Unassembled WGS sequence"/>
</dbReference>
<name>A0ABV4WEB7_9CYAN</name>
<proteinExistence type="predicted"/>
<keyword evidence="3" id="KW-1185">Reference proteome</keyword>
<gene>
    <name evidence="2" type="ORF">ACE1CA_02750</name>
</gene>
<protein>
    <recommendedName>
        <fullName evidence="4">Transposase</fullName>
    </recommendedName>
</protein>
<evidence type="ECO:0000256" key="1">
    <source>
        <dbReference type="SAM" id="Phobius"/>
    </source>
</evidence>
<reference evidence="2 3" key="1">
    <citation type="submission" date="2024-09" db="EMBL/GenBank/DDBJ databases">
        <title>Floridaenema gen nov. (Aerosakkonemataceae, Aerosakkonematales ord. nov., Cyanobacteria) from benthic tropical and subtropical fresh waters, with the description of four new species.</title>
        <authorList>
            <person name="Moretto J.A."/>
            <person name="Berthold D.E."/>
            <person name="Lefler F.W."/>
            <person name="Huang I.-S."/>
            <person name="Laughinghouse H. IV."/>
        </authorList>
    </citation>
    <scope>NUCLEOTIDE SEQUENCE [LARGE SCALE GENOMIC DNA]</scope>
    <source>
        <strain evidence="2 3">BLCC-F167</strain>
    </source>
</reference>
<evidence type="ECO:0000313" key="3">
    <source>
        <dbReference type="Proteomes" id="UP001576780"/>
    </source>
</evidence>
<keyword evidence="1" id="KW-1133">Transmembrane helix</keyword>
<accession>A0ABV4WEB7</accession>
<organism evidence="2 3">
    <name type="scientific">Floridaenema evergladense BLCC-F167</name>
    <dbReference type="NCBI Taxonomy" id="3153639"/>
    <lineage>
        <taxon>Bacteria</taxon>
        <taxon>Bacillati</taxon>
        <taxon>Cyanobacteriota</taxon>
        <taxon>Cyanophyceae</taxon>
        <taxon>Oscillatoriophycideae</taxon>
        <taxon>Aerosakkonematales</taxon>
        <taxon>Aerosakkonemataceae</taxon>
        <taxon>Floridanema</taxon>
        <taxon>Floridanema evergladense</taxon>
    </lineage>
</organism>
<evidence type="ECO:0008006" key="4">
    <source>
        <dbReference type="Google" id="ProtNLM"/>
    </source>
</evidence>
<sequence length="213" mass="24235">MLSLMTYKEAINHQDDRRRLMSDAEVLTTALVAALFFHGNQAHARVYLQESGLIPAMLDKSRFCRRLHALSELMYDLFHQIGMLLKATNSDVEYLLDSFPVAANDVRGLNALPLNLPPLSEIYADSAYTDYQAEDALLLIDEIGLKALRKKNSHRAAPPWISFYKQATRHRIETVFSEITRLFPKSIHAVTFSGFLIKITCFILAITFKKAFI</sequence>
<feature type="transmembrane region" description="Helical" evidence="1">
    <location>
        <begin position="187"/>
        <end position="208"/>
    </location>
</feature>
<comment type="caution">
    <text evidence="2">The sequence shown here is derived from an EMBL/GenBank/DDBJ whole genome shotgun (WGS) entry which is preliminary data.</text>
</comment>
<keyword evidence="1" id="KW-0812">Transmembrane</keyword>
<evidence type="ECO:0000313" key="2">
    <source>
        <dbReference type="EMBL" id="MFB2833429.1"/>
    </source>
</evidence>
<dbReference type="EMBL" id="JBHFNT010000032">
    <property type="protein sequence ID" value="MFB2833429.1"/>
    <property type="molecule type" value="Genomic_DNA"/>
</dbReference>